<dbReference type="EMBL" id="JAENHL010000008">
    <property type="protein sequence ID" value="MBK1870049.1"/>
    <property type="molecule type" value="Genomic_DNA"/>
</dbReference>
<name>A0ACC5RBS4_9HYPH</name>
<reference evidence="1" key="1">
    <citation type="submission" date="2021-01" db="EMBL/GenBank/DDBJ databases">
        <authorList>
            <person name="Sun Q."/>
        </authorList>
    </citation>
    <scope>NUCLEOTIDE SEQUENCE</scope>
    <source>
        <strain evidence="1">YIM B02566</strain>
    </source>
</reference>
<evidence type="ECO:0000313" key="1">
    <source>
        <dbReference type="EMBL" id="MBK1870049.1"/>
    </source>
</evidence>
<organism evidence="1 2">
    <name type="scientific">Taklimakanibacter albus</name>
    <dbReference type="NCBI Taxonomy" id="2800327"/>
    <lineage>
        <taxon>Bacteria</taxon>
        <taxon>Pseudomonadati</taxon>
        <taxon>Pseudomonadota</taxon>
        <taxon>Alphaproteobacteria</taxon>
        <taxon>Hyphomicrobiales</taxon>
        <taxon>Aestuariivirgaceae</taxon>
        <taxon>Taklimakanibacter</taxon>
    </lineage>
</organism>
<gene>
    <name evidence="1" type="ORF">JHL16_27030</name>
</gene>
<comment type="caution">
    <text evidence="1">The sequence shown here is derived from an EMBL/GenBank/DDBJ whole genome shotgun (WGS) entry which is preliminary data.</text>
</comment>
<sequence length="346" mass="37456">MSAKPFRLGTTTLDPGERKTVDLPVSALSNHTPLTLPVHVIHGEKAGPVLFLSAVVHGDEILGAEIVRRVIRHRTLHSLAGTLLAVPVVNAFGLISHSRYMPDRRDLNRSFPGSDHGSLASIVADLFMREVVLKSDYGIDLHTAAQHRTNLPQIRIAPDEPDLLQMAEAFGPPVILISKLREGTLRQCARDHGVKMLLYEGGEALRFDEIAIRAGVIGILRVMKWLSMIAPTNIARSKVPPAISTSSAWLRAPEGGLLRAGPVTGDQVVKGEAIGEISDPFGERAVPVISPENGIIIGRTNLPIVNRGDALFHIARVKDPETSRARIGRIGGELAQAPLFDEDEII</sequence>
<protein>
    <submittedName>
        <fullName evidence="1">Succinylglutamate desuccinylase/aspartoacylase family protein</fullName>
    </submittedName>
</protein>
<evidence type="ECO:0000313" key="2">
    <source>
        <dbReference type="Proteomes" id="UP000616151"/>
    </source>
</evidence>
<proteinExistence type="predicted"/>
<accession>A0ACC5RBS4</accession>
<keyword evidence="2" id="KW-1185">Reference proteome</keyword>
<dbReference type="Proteomes" id="UP000616151">
    <property type="component" value="Unassembled WGS sequence"/>
</dbReference>